<comment type="caution">
    <text evidence="1">The sequence shown here is derived from an EMBL/GenBank/DDBJ whole genome shotgun (WGS) entry which is preliminary data.</text>
</comment>
<dbReference type="InterPro" id="IPR044668">
    <property type="entry name" value="PuuD-like"/>
</dbReference>
<dbReference type="Pfam" id="PF07722">
    <property type="entry name" value="Peptidase_C26"/>
    <property type="match status" value="1"/>
</dbReference>
<reference evidence="1 2" key="1">
    <citation type="submission" date="2024-06" db="EMBL/GenBank/DDBJ databases">
        <title>The Natural Products Discovery Center: Release of the First 8490 Sequenced Strains for Exploring Actinobacteria Biosynthetic Diversity.</title>
        <authorList>
            <person name="Kalkreuter E."/>
            <person name="Kautsar S.A."/>
            <person name="Yang D."/>
            <person name="Bader C.D."/>
            <person name="Teijaro C.N."/>
            <person name="Fluegel L."/>
            <person name="Davis C.M."/>
            <person name="Simpson J.R."/>
            <person name="Lauterbach L."/>
            <person name="Steele A.D."/>
            <person name="Gui C."/>
            <person name="Meng S."/>
            <person name="Li G."/>
            <person name="Viehrig K."/>
            <person name="Ye F."/>
            <person name="Su P."/>
            <person name="Kiefer A.F."/>
            <person name="Nichols A."/>
            <person name="Cepeda A.J."/>
            <person name="Yan W."/>
            <person name="Fan B."/>
            <person name="Jiang Y."/>
            <person name="Adhikari A."/>
            <person name="Zheng C.-J."/>
            <person name="Schuster L."/>
            <person name="Cowan T.M."/>
            <person name="Smanski M.J."/>
            <person name="Chevrette M.G."/>
            <person name="De Carvalho L.P.S."/>
            <person name="Shen B."/>
        </authorList>
    </citation>
    <scope>NUCLEOTIDE SEQUENCE [LARGE SCALE GENOMIC DNA]</scope>
    <source>
        <strain evidence="1 2">NPDC048946</strain>
    </source>
</reference>
<dbReference type="Gene3D" id="3.40.50.880">
    <property type="match status" value="1"/>
</dbReference>
<dbReference type="EMBL" id="JBEZFP010000176">
    <property type="protein sequence ID" value="MEU8139457.1"/>
    <property type="molecule type" value="Genomic_DNA"/>
</dbReference>
<dbReference type="PROSITE" id="PS51273">
    <property type="entry name" value="GATASE_TYPE_1"/>
    <property type="match status" value="1"/>
</dbReference>
<gene>
    <name evidence="1" type="ORF">AB0C36_38910</name>
</gene>
<dbReference type="InterPro" id="IPR011697">
    <property type="entry name" value="Peptidase_C26"/>
</dbReference>
<dbReference type="GO" id="GO:0016787">
    <property type="term" value="F:hydrolase activity"/>
    <property type="evidence" value="ECO:0007669"/>
    <property type="project" value="UniProtKB-KW"/>
</dbReference>
<name>A0ABV3DUM5_9ACTN</name>
<keyword evidence="2" id="KW-1185">Reference proteome</keyword>
<sequence>MPRPVIGITAYSEQAKWAAWDVQATLLPQAYVDRVAAAGGLPVLLPSVPDVAEAVDRIDALLIAGGGDIDPARYRSEAHERTGFVRPARDTAEFALAERAFDARIPVLGICRGLQVLNVLRGGTLVQHLPDRLGDERHAPAPGQYGRHPVSLVPGSRTAQLYGRTELDVATYHHQAVDTLGAGLVVTGRAPDGTVEALEVPGHPFAVAVQWHPEVDDDLSPFAGLVAAAEARSASTVVPV</sequence>
<evidence type="ECO:0000313" key="2">
    <source>
        <dbReference type="Proteomes" id="UP001551482"/>
    </source>
</evidence>
<dbReference type="SUPFAM" id="SSF52317">
    <property type="entry name" value="Class I glutamine amidotransferase-like"/>
    <property type="match status" value="1"/>
</dbReference>
<proteinExistence type="predicted"/>
<protein>
    <submittedName>
        <fullName evidence="1">Gamma-glutamyl-gamma-aminobutyrate hydrolase family protein</fullName>
    </submittedName>
</protein>
<organism evidence="1 2">
    <name type="scientific">Streptodolium elevatio</name>
    <dbReference type="NCBI Taxonomy" id="3157996"/>
    <lineage>
        <taxon>Bacteria</taxon>
        <taxon>Bacillati</taxon>
        <taxon>Actinomycetota</taxon>
        <taxon>Actinomycetes</taxon>
        <taxon>Kitasatosporales</taxon>
        <taxon>Streptomycetaceae</taxon>
        <taxon>Streptodolium</taxon>
    </lineage>
</organism>
<accession>A0ABV3DUM5</accession>
<dbReference type="InterPro" id="IPR029062">
    <property type="entry name" value="Class_I_gatase-like"/>
</dbReference>
<dbReference type="CDD" id="cd01745">
    <property type="entry name" value="GATase1_2"/>
    <property type="match status" value="1"/>
</dbReference>
<keyword evidence="1" id="KW-0378">Hydrolase</keyword>
<dbReference type="PANTHER" id="PTHR43235:SF1">
    <property type="entry name" value="GLUTAMINE AMIDOTRANSFERASE PB2B2.05-RELATED"/>
    <property type="match status" value="1"/>
</dbReference>
<dbReference type="PANTHER" id="PTHR43235">
    <property type="entry name" value="GLUTAMINE AMIDOTRANSFERASE PB2B2.05-RELATED"/>
    <property type="match status" value="1"/>
</dbReference>
<dbReference type="Proteomes" id="UP001551482">
    <property type="component" value="Unassembled WGS sequence"/>
</dbReference>
<dbReference type="RefSeq" id="WP_358363566.1">
    <property type="nucleotide sequence ID" value="NZ_JBEZFP010000176.1"/>
</dbReference>
<evidence type="ECO:0000313" key="1">
    <source>
        <dbReference type="EMBL" id="MEU8139457.1"/>
    </source>
</evidence>